<evidence type="ECO:0000259" key="1">
    <source>
        <dbReference type="PROSITE" id="PS50234"/>
    </source>
</evidence>
<dbReference type="SUPFAM" id="SSF53300">
    <property type="entry name" value="vWA-like"/>
    <property type="match status" value="1"/>
</dbReference>
<dbReference type="CDD" id="cd00198">
    <property type="entry name" value="vWFA"/>
    <property type="match status" value="1"/>
</dbReference>
<dbReference type="PROSITE" id="PS50234">
    <property type="entry name" value="VWFA"/>
    <property type="match status" value="1"/>
</dbReference>
<dbReference type="Pfam" id="PF00092">
    <property type="entry name" value="VWA"/>
    <property type="match status" value="1"/>
</dbReference>
<sequence>MSTDKVPAELIHIIGEIIALRFDLPKISEVESDSIDGSLYAMFAIDRSGSMSGSPIDDAKGAAESLVNKFRNLSIPVSVYPFNSSCEEYSSDTEGYDHIIEQIQSIKANGGTVFAKVIKAMGQRIKEKNLKSVFIVWLTDGKNNQKWDTFKPIIDEHKSFNELNGINATVHCIGFSSRHDASLLTSLAQSGTRPGTFQYVPEGGRIPIAVNNVFNLASSNAQWAKLLSGENTYHILTENEGGNVKALAYISENDLENCKVQVHMWENVKIYDIIATRADTRNIVDIVHLVTAFIGMKIMTALDKGCDGALEKLIGLIEMINEAERRLNELLEDTKSLRIFQRMQIMPFFKATFDIINGYNKIVQSKILNNTEYANLNSMANGLFLKRNLEKKIAKETGENVRMMIEADEKVAEVIKGVEVKEIEEKYAGFMDLGNLKCALSSKTWIELLANGDCLCATFHVERPQNLVGNPNDIKFKQVNSFFVSHDNFLTSKLFETKAGQIIQGERSYSHGLAPTKANILIPGLPSESVNGILPLFINKDHWKISNLRINQMLGYITTVDVLGFKNDQLIVLPFLAYTQALLQKNDLLTKLLRETCDQIYKENKDKILPKLFEILEIYHKNPIFRTEIKSNSLVLAWLTSAVRCKDIIEYNHIFIYILEEEVRRYFPLDGDMKIIDYALKIFDIDIDPYLEQAKASFATPEISYAKVFTNAKNKFLFSSEETKCVNSEEKNIENNEKHAVTTVISDLSAQEQEEKRIYIQQKEEEQMKLKSEQIILEETYKPQKRLETLNKTAYTTIDNINTALLPNGLLYKLSVLFSELGFSIKTLHELLPEPEQKLSFLLQSLGNKKDRKEIYEEHLYSNSYSYEDSLIFVQTIYGKSIAKKVMAYKSKHLSGFSVSEGKKKAEIFASTNDIEEAAGCVYGLKQGDKAFPYFFKSIEVPNIPLVYEKLKMLTLGHYQGIKLIFDNMAGSKEFILWRLSNKKAYTMWIIYKDFITKEQWQEAFPLKINYFEHLYIRQNGDFVPYSHPRKNVQDPRHWEGKIKSEASKSQKNLALKIETIKSTAKNNKKPSQKKIIVKESSEKPKETQIVNKNPIQSNLVGNASTISNQYLVIGYDEVTITTVISLFINDPKWKKHKTELLNSKIFNPTKPTRTLTEEELLTIPFAMYSNAFRYFSSKIILNIVADTCFKIYRSKRDTIKSMITEFVEKKMKDPLKIVCYTDTNLMLSRLSSAIRFGDFTNFKEILALSVFDQFKEMHKNIYNADILKVAKKVLIVQTEGLEEKLRMRIKRKEVSYLDIFSKAKNKENISGDFIDMPDEDEEIVFSSRIPELSPYAEKICQRMNKSFGKNKYIGKRLTLLNSFGSKIKTLDDLGLLENEQKLAFIIQAHGFGLKNSEYRKQKLYTEGFTPNECIEYIQKIMSTLLKEQYNKIKNKILDEILLSHNKDAANIFATTSNLEEAAGCIYGLTQGSSMFPLYFQALHTPGIPHIFEKIKMLTFGHYNSIGLISDEKNNSSEFITWEPSKKRVHKLWIIHKDEGGIEKWQEVFPHLKEYFEHFYLRLDKNFVPYTKPRKNVKDSRHWEGKSMKRMSRIKKNGKRNAYRKKKALLWKKILKTKKMKEEKEAKGK</sequence>
<dbReference type="OrthoDB" id="10006997at2759"/>
<dbReference type="EMBL" id="MPUH01000052">
    <property type="protein sequence ID" value="OMJ92904.1"/>
    <property type="molecule type" value="Genomic_DNA"/>
</dbReference>
<dbReference type="InterPro" id="IPR002035">
    <property type="entry name" value="VWF_A"/>
</dbReference>
<organism evidence="2 3">
    <name type="scientific">Stentor coeruleus</name>
    <dbReference type="NCBI Taxonomy" id="5963"/>
    <lineage>
        <taxon>Eukaryota</taxon>
        <taxon>Sar</taxon>
        <taxon>Alveolata</taxon>
        <taxon>Ciliophora</taxon>
        <taxon>Postciliodesmatophora</taxon>
        <taxon>Heterotrichea</taxon>
        <taxon>Heterotrichida</taxon>
        <taxon>Stentoridae</taxon>
        <taxon>Stentor</taxon>
    </lineage>
</organism>
<dbReference type="Gene3D" id="3.40.50.410">
    <property type="entry name" value="von Willebrand factor, type A domain"/>
    <property type="match status" value="1"/>
</dbReference>
<dbReference type="InterPro" id="IPR036465">
    <property type="entry name" value="vWFA_dom_sf"/>
</dbReference>
<reference evidence="2 3" key="1">
    <citation type="submission" date="2016-11" db="EMBL/GenBank/DDBJ databases">
        <title>The macronuclear genome of Stentor coeruleus: a giant cell with tiny introns.</title>
        <authorList>
            <person name="Slabodnick M."/>
            <person name="Ruby J.G."/>
            <person name="Reiff S.B."/>
            <person name="Swart E.C."/>
            <person name="Gosai S."/>
            <person name="Prabakaran S."/>
            <person name="Witkowska E."/>
            <person name="Larue G.E."/>
            <person name="Fisher S."/>
            <person name="Freeman R.M."/>
            <person name="Gunawardena J."/>
            <person name="Chu W."/>
            <person name="Stover N.A."/>
            <person name="Gregory B.D."/>
            <person name="Nowacki M."/>
            <person name="Derisi J."/>
            <person name="Roy S.W."/>
            <person name="Marshall W.F."/>
            <person name="Sood P."/>
        </authorList>
    </citation>
    <scope>NUCLEOTIDE SEQUENCE [LARGE SCALE GENOMIC DNA]</scope>
    <source>
        <strain evidence="2">WM001</strain>
    </source>
</reference>
<accession>A0A1R2CV75</accession>
<feature type="domain" description="VWFA" evidence="1">
    <location>
        <begin position="40"/>
        <end position="236"/>
    </location>
</feature>
<protein>
    <recommendedName>
        <fullName evidence="1">VWFA domain-containing protein</fullName>
    </recommendedName>
</protein>
<evidence type="ECO:0000313" key="3">
    <source>
        <dbReference type="Proteomes" id="UP000187209"/>
    </source>
</evidence>
<gene>
    <name evidence="2" type="ORF">SteCoe_4240</name>
</gene>
<dbReference type="SMART" id="SM00327">
    <property type="entry name" value="VWA"/>
    <property type="match status" value="1"/>
</dbReference>
<dbReference type="Proteomes" id="UP000187209">
    <property type="component" value="Unassembled WGS sequence"/>
</dbReference>
<evidence type="ECO:0000313" key="2">
    <source>
        <dbReference type="EMBL" id="OMJ92904.1"/>
    </source>
</evidence>
<keyword evidence="3" id="KW-1185">Reference proteome</keyword>
<proteinExistence type="predicted"/>
<name>A0A1R2CV75_9CILI</name>
<comment type="caution">
    <text evidence="2">The sequence shown here is derived from an EMBL/GenBank/DDBJ whole genome shotgun (WGS) entry which is preliminary data.</text>
</comment>